<dbReference type="PANTHER" id="PTHR32089:SF112">
    <property type="entry name" value="LYSOZYME-LIKE PROTEIN-RELATED"/>
    <property type="match status" value="1"/>
</dbReference>
<evidence type="ECO:0000313" key="5">
    <source>
        <dbReference type="EMBL" id="RDU67922.1"/>
    </source>
</evidence>
<name>A0A3D8IRT9_9HELI</name>
<keyword evidence="1 2" id="KW-0807">Transducer</keyword>
<dbReference type="AlphaFoldDB" id="A0A3D8IRT9"/>
<dbReference type="Pfam" id="PF00015">
    <property type="entry name" value="MCPsignal"/>
    <property type="match status" value="1"/>
</dbReference>
<dbReference type="PROSITE" id="PS50111">
    <property type="entry name" value="CHEMOTAXIS_TRANSDUC_2"/>
    <property type="match status" value="1"/>
</dbReference>
<dbReference type="Gene3D" id="1.20.120.30">
    <property type="entry name" value="Aspartate receptor, ligand-binding domain"/>
    <property type="match status" value="1"/>
</dbReference>
<dbReference type="SMART" id="SM00283">
    <property type="entry name" value="MA"/>
    <property type="match status" value="1"/>
</dbReference>
<evidence type="ECO:0000256" key="1">
    <source>
        <dbReference type="ARBA" id="ARBA00023224"/>
    </source>
</evidence>
<dbReference type="CDD" id="cd11386">
    <property type="entry name" value="MCP_signal"/>
    <property type="match status" value="1"/>
</dbReference>
<gene>
    <name evidence="5" type="ORF">CQA54_03105</name>
</gene>
<accession>A0A3D8IRT9</accession>
<dbReference type="GO" id="GO:0016020">
    <property type="term" value="C:membrane"/>
    <property type="evidence" value="ECO:0007669"/>
    <property type="project" value="InterPro"/>
</dbReference>
<dbReference type="SUPFAM" id="SSF58104">
    <property type="entry name" value="Methyl-accepting chemotaxis protein (MCP) signaling domain"/>
    <property type="match status" value="1"/>
</dbReference>
<protein>
    <submittedName>
        <fullName evidence="5">Chemotaxis protein</fullName>
    </submittedName>
</protein>
<keyword evidence="6" id="KW-1185">Reference proteome</keyword>
<dbReference type="InterPro" id="IPR025991">
    <property type="entry name" value="Chemoreceptor_zinc-bind_dom"/>
</dbReference>
<reference evidence="5 6" key="1">
    <citation type="submission" date="2018-04" db="EMBL/GenBank/DDBJ databases">
        <title>Novel Campyloabacter and Helicobacter Species and Strains.</title>
        <authorList>
            <person name="Mannion A.J."/>
            <person name="Shen Z."/>
            <person name="Fox J.G."/>
        </authorList>
    </citation>
    <scope>NUCLEOTIDE SEQUENCE [LARGE SCALE GENOMIC DNA]</scope>
    <source>
        <strain evidence="5 6">MIT 12-6600</strain>
    </source>
</reference>
<feature type="coiled-coil region" evidence="3">
    <location>
        <begin position="6"/>
        <end position="40"/>
    </location>
</feature>
<dbReference type="EMBL" id="NXLT01000002">
    <property type="protein sequence ID" value="RDU67922.1"/>
    <property type="molecule type" value="Genomic_DNA"/>
</dbReference>
<evidence type="ECO:0000313" key="6">
    <source>
        <dbReference type="Proteomes" id="UP000256514"/>
    </source>
</evidence>
<keyword evidence="3" id="KW-0175">Coiled coil</keyword>
<dbReference type="PANTHER" id="PTHR32089">
    <property type="entry name" value="METHYL-ACCEPTING CHEMOTAXIS PROTEIN MCPB"/>
    <property type="match status" value="1"/>
</dbReference>
<evidence type="ECO:0000259" key="4">
    <source>
        <dbReference type="PROSITE" id="PS50111"/>
    </source>
</evidence>
<sequence>MSMFGTKKQANDRNQLAIEVQSLKEELEHYKEALGFTQKEIIVGIKNGEVVFKNQAASKLQHFDTFVAHLHHDLTTLALPMGEFTIATKKVGDVIYYSAMALDLRNDKSGGFDLFDVYSRSMSAGIVGTQSALQEVLEQSAEVVSRSNESVQKAENGRELSSDALEKIEVLYEKMQVSTQLVDSLAQRSNEITNVVSLIDDIAEQTNLLALNAAIEAARAGEHGRGFAVVADEVRKLAEKTQKATKEIAVVVKSMQQEANDIQSGTEETNTATNVVRDVISALTNLINQLKTSNLINNQISSSLSSRIFCILAKLDHTVYKNNLYGFLFGIKDSFNKVDHRNCRLGKWYYEGRGKQLFNHTQGYKKLDPFHEEVHTQAISLVNLLEDPNTACAKSCIQEKVSEMEKGSDGVMRCIDELYTEIHDETQVKISELEDSSKAQ</sequence>
<dbReference type="Pfam" id="PF13682">
    <property type="entry name" value="CZB"/>
    <property type="match status" value="1"/>
</dbReference>
<dbReference type="InterPro" id="IPR004089">
    <property type="entry name" value="MCPsignal_dom"/>
</dbReference>
<comment type="caution">
    <text evidence="5">The sequence shown here is derived from an EMBL/GenBank/DDBJ whole genome shotgun (WGS) entry which is preliminary data.</text>
</comment>
<dbReference type="GO" id="GO:0007165">
    <property type="term" value="P:signal transduction"/>
    <property type="evidence" value="ECO:0007669"/>
    <property type="project" value="UniProtKB-KW"/>
</dbReference>
<proteinExistence type="predicted"/>
<evidence type="ECO:0000256" key="2">
    <source>
        <dbReference type="PROSITE-ProRule" id="PRU00284"/>
    </source>
</evidence>
<dbReference type="OrthoDB" id="9765597at2"/>
<dbReference type="Proteomes" id="UP000256514">
    <property type="component" value="Unassembled WGS sequence"/>
</dbReference>
<organism evidence="5 6">
    <name type="scientific">Helicobacter equorum</name>
    <dbReference type="NCBI Taxonomy" id="361872"/>
    <lineage>
        <taxon>Bacteria</taxon>
        <taxon>Pseudomonadati</taxon>
        <taxon>Campylobacterota</taxon>
        <taxon>Epsilonproteobacteria</taxon>
        <taxon>Campylobacterales</taxon>
        <taxon>Helicobacteraceae</taxon>
        <taxon>Helicobacter</taxon>
    </lineage>
</organism>
<feature type="domain" description="Methyl-accepting transducer" evidence="4">
    <location>
        <begin position="131"/>
        <end position="290"/>
    </location>
</feature>
<evidence type="ECO:0000256" key="3">
    <source>
        <dbReference type="SAM" id="Coils"/>
    </source>
</evidence>
<dbReference type="Gene3D" id="1.10.287.950">
    <property type="entry name" value="Methyl-accepting chemotaxis protein"/>
    <property type="match status" value="1"/>
</dbReference>